<reference evidence="9 10" key="1">
    <citation type="submission" date="2020-11" db="EMBL/GenBank/DDBJ databases">
        <title>genome sequence of strain KACC 18849.</title>
        <authorList>
            <person name="Gao J."/>
            <person name="Zhang X."/>
        </authorList>
    </citation>
    <scope>NUCLEOTIDE SEQUENCE [LARGE SCALE GENOMIC DNA]</scope>
    <source>
        <strain evidence="9 10">KACC 18849</strain>
    </source>
</reference>
<feature type="transmembrane region" description="Helical" evidence="7">
    <location>
        <begin position="92"/>
        <end position="112"/>
    </location>
</feature>
<feature type="transmembrane region" description="Helical" evidence="7">
    <location>
        <begin position="65"/>
        <end position="85"/>
    </location>
</feature>
<dbReference type="SUPFAM" id="SSF103473">
    <property type="entry name" value="MFS general substrate transporter"/>
    <property type="match status" value="1"/>
</dbReference>
<keyword evidence="4 7" id="KW-0812">Transmembrane</keyword>
<evidence type="ECO:0000256" key="7">
    <source>
        <dbReference type="SAM" id="Phobius"/>
    </source>
</evidence>
<sequence>MSGAAATNAASGAAQRAPNASLTDWIAVIAGALGALIASLDISIVNSALPQIQGEIGASGTEGTWIGTGYLVSEVVMIPLSAWLSRVFGLRTLLLLCGGLFTLFSMVCGGAHDLPTLIIGRVGQGFFGGALIPTAQTIVRTRLPQHQMPIGMTIFGLIVLLGPLLGPLIGGWMTDTMSWRWCFFINVPVAAALFTLLLFGLPHQKSRLDQLIRADWLGIAGMTLGLSCLTVVLEEGQRDHWFESSSIVVMTIVSIAGFIMLGVAQATAKQPFIKLRLMLNKSYASVILLVVVTGMVLYGILYVLPQFLAQIAGYNASQSGRILAVSGVPAILMMPLLPLILGKAPLKPMVLLGLFCFAASCFVDISLTANTSGDQFVLSQLLRGLGQILAMMPLNQASVGSVSREDTADAAGLFNMARNLGGSLGLALLGVFIDRRAATHFGVISQSVTQNSDLAQSRIAAQAAQFAQGGDLAAGQTQALMSLTRTIHQQAMIMTYSECFLVLGVALLALSPLVFILRPPPKGGAASSEMAH</sequence>
<dbReference type="EMBL" id="JADWOX010000004">
    <property type="protein sequence ID" value="MBI1683796.1"/>
    <property type="molecule type" value="Genomic_DNA"/>
</dbReference>
<evidence type="ECO:0000259" key="8">
    <source>
        <dbReference type="PROSITE" id="PS50850"/>
    </source>
</evidence>
<evidence type="ECO:0000256" key="3">
    <source>
        <dbReference type="ARBA" id="ARBA00022475"/>
    </source>
</evidence>
<dbReference type="InterPro" id="IPR011701">
    <property type="entry name" value="MFS"/>
</dbReference>
<organism evidence="9 10">
    <name type="scientific">Caulobacter hibisci</name>
    <dbReference type="NCBI Taxonomy" id="2035993"/>
    <lineage>
        <taxon>Bacteria</taxon>
        <taxon>Pseudomonadati</taxon>
        <taxon>Pseudomonadota</taxon>
        <taxon>Alphaproteobacteria</taxon>
        <taxon>Caulobacterales</taxon>
        <taxon>Caulobacteraceae</taxon>
        <taxon>Caulobacter</taxon>
    </lineage>
</organism>
<evidence type="ECO:0000256" key="5">
    <source>
        <dbReference type="ARBA" id="ARBA00022989"/>
    </source>
</evidence>
<feature type="transmembrane region" description="Helical" evidence="7">
    <location>
        <begin position="151"/>
        <end position="172"/>
    </location>
</feature>
<name>A0ABS0SWJ1_9CAUL</name>
<feature type="transmembrane region" description="Helical" evidence="7">
    <location>
        <begin position="245"/>
        <end position="263"/>
    </location>
</feature>
<dbReference type="InterPro" id="IPR004638">
    <property type="entry name" value="EmrB-like"/>
</dbReference>
<feature type="transmembrane region" description="Helical" evidence="7">
    <location>
        <begin position="25"/>
        <end position="45"/>
    </location>
</feature>
<evidence type="ECO:0000256" key="4">
    <source>
        <dbReference type="ARBA" id="ARBA00022692"/>
    </source>
</evidence>
<evidence type="ECO:0000313" key="10">
    <source>
        <dbReference type="Proteomes" id="UP000639859"/>
    </source>
</evidence>
<feature type="transmembrane region" description="Helical" evidence="7">
    <location>
        <begin position="499"/>
        <end position="517"/>
    </location>
</feature>
<feature type="transmembrane region" description="Helical" evidence="7">
    <location>
        <begin position="349"/>
        <end position="369"/>
    </location>
</feature>
<dbReference type="InterPro" id="IPR020846">
    <property type="entry name" value="MFS_dom"/>
</dbReference>
<dbReference type="PROSITE" id="PS50850">
    <property type="entry name" value="MFS"/>
    <property type="match status" value="1"/>
</dbReference>
<evidence type="ECO:0000256" key="1">
    <source>
        <dbReference type="ARBA" id="ARBA00004651"/>
    </source>
</evidence>
<feature type="transmembrane region" description="Helical" evidence="7">
    <location>
        <begin position="118"/>
        <end position="139"/>
    </location>
</feature>
<evidence type="ECO:0000256" key="2">
    <source>
        <dbReference type="ARBA" id="ARBA00022448"/>
    </source>
</evidence>
<comment type="caution">
    <text evidence="9">The sequence shown here is derived from an EMBL/GenBank/DDBJ whole genome shotgun (WGS) entry which is preliminary data.</text>
</comment>
<dbReference type="NCBIfam" id="TIGR00711">
    <property type="entry name" value="efflux_EmrB"/>
    <property type="match status" value="1"/>
</dbReference>
<comment type="subcellular location">
    <subcellularLocation>
        <location evidence="1">Cell membrane</location>
        <topology evidence="1">Multi-pass membrane protein</topology>
    </subcellularLocation>
</comment>
<dbReference type="Proteomes" id="UP000639859">
    <property type="component" value="Unassembled WGS sequence"/>
</dbReference>
<accession>A0ABS0SWJ1</accession>
<feature type="transmembrane region" description="Helical" evidence="7">
    <location>
        <begin position="178"/>
        <end position="202"/>
    </location>
</feature>
<keyword evidence="5 7" id="KW-1133">Transmembrane helix</keyword>
<gene>
    <name evidence="9" type="ORF">I4Q42_08955</name>
</gene>
<dbReference type="Pfam" id="PF07690">
    <property type="entry name" value="MFS_1"/>
    <property type="match status" value="1"/>
</dbReference>
<feature type="transmembrane region" description="Helical" evidence="7">
    <location>
        <begin position="283"/>
        <end position="302"/>
    </location>
</feature>
<dbReference type="Gene3D" id="1.20.1250.20">
    <property type="entry name" value="MFS general substrate transporter like domains"/>
    <property type="match status" value="1"/>
</dbReference>
<dbReference type="InterPro" id="IPR036259">
    <property type="entry name" value="MFS_trans_sf"/>
</dbReference>
<protein>
    <submittedName>
        <fullName evidence="9">DHA2 family efflux MFS transporter permease subunit</fullName>
    </submittedName>
</protein>
<keyword evidence="2" id="KW-0813">Transport</keyword>
<feature type="transmembrane region" description="Helical" evidence="7">
    <location>
        <begin position="322"/>
        <end position="342"/>
    </location>
</feature>
<dbReference type="PANTHER" id="PTHR23501:SF51">
    <property type="entry name" value="MULTIDRUG RESISTANCE PROTEIN B"/>
    <property type="match status" value="1"/>
</dbReference>
<proteinExistence type="predicted"/>
<feature type="transmembrane region" description="Helical" evidence="7">
    <location>
        <begin position="214"/>
        <end position="233"/>
    </location>
</feature>
<keyword evidence="3" id="KW-1003">Cell membrane</keyword>
<feature type="domain" description="Major facilitator superfamily (MFS) profile" evidence="8">
    <location>
        <begin position="27"/>
        <end position="522"/>
    </location>
</feature>
<evidence type="ECO:0000313" key="9">
    <source>
        <dbReference type="EMBL" id="MBI1683796.1"/>
    </source>
</evidence>
<keyword evidence="6 7" id="KW-0472">Membrane</keyword>
<evidence type="ECO:0000256" key="6">
    <source>
        <dbReference type="ARBA" id="ARBA00023136"/>
    </source>
</evidence>
<keyword evidence="10" id="KW-1185">Reference proteome</keyword>
<dbReference type="PANTHER" id="PTHR23501">
    <property type="entry name" value="MAJOR FACILITATOR SUPERFAMILY"/>
    <property type="match status" value="1"/>
</dbReference>
<dbReference type="RefSeq" id="WP_198575720.1">
    <property type="nucleotide sequence ID" value="NZ_JADWOX010000004.1"/>
</dbReference>